<dbReference type="InterPro" id="IPR002903">
    <property type="entry name" value="RsmH"/>
</dbReference>
<evidence type="ECO:0000256" key="2">
    <source>
        <dbReference type="ARBA" id="ARBA00022603"/>
    </source>
</evidence>
<keyword evidence="2 5" id="KW-0489">Methyltransferase</keyword>
<protein>
    <submittedName>
        <fullName evidence="5">16S rRNA (Cytosine(1402)-N(4))-methyltransferase</fullName>
        <ecNumber evidence="5">2.1.1.199</ecNumber>
    </submittedName>
</protein>
<dbReference type="EC" id="2.1.1.199" evidence="5"/>
<dbReference type="Pfam" id="PF01795">
    <property type="entry name" value="Methyltransf_5"/>
    <property type="match status" value="1"/>
</dbReference>
<evidence type="ECO:0000256" key="3">
    <source>
        <dbReference type="ARBA" id="ARBA00022679"/>
    </source>
</evidence>
<dbReference type="NCBIfam" id="TIGR00006">
    <property type="entry name" value="16S rRNA (cytosine(1402)-N(4))-methyltransferase RsmH"/>
    <property type="match status" value="1"/>
</dbReference>
<dbReference type="GO" id="GO:0071424">
    <property type="term" value="F:rRNA (cytosine-N4-)-methyltransferase activity"/>
    <property type="evidence" value="ECO:0007669"/>
    <property type="project" value="TreeGrafter"/>
</dbReference>
<dbReference type="InterPro" id="IPR023397">
    <property type="entry name" value="SAM-dep_MeTrfase_MraW_recog"/>
</dbReference>
<sequence>MAGFNQKTADAPHTPVLLGSVLAALLPHDGGVYVDGTFGAGGYSRAILEAADCQVFGIDRDPGAGGDGAQLAAEFSPRFQLLEGRFSNMEELLAGVDIESVDGVTLDIGVSSMQLDEAERGFSFMKNGPLDMRMSQSGMTAADVVNNFEPAQLKRIIKIYGDEKRAHAIAAAICRTREETPFSTTGELSKLIEKVIGVPPGRRKGLGKPIHPATRTFQALRIFVNGELDELVHGLAAAERILKPDGRLAVVSFHSLEDRIVKRFLKRRTGSLPNPSRHAPMAQVGDVASFKELVRGGEVADADEISSNPRARSARLRSAVRTDAPAMVLEDMELAQGQIVGVNA</sequence>
<dbReference type="AlphaFoldDB" id="A0A3B0S6K4"/>
<keyword evidence="4" id="KW-0949">S-adenosyl-L-methionine</keyword>
<evidence type="ECO:0000256" key="4">
    <source>
        <dbReference type="ARBA" id="ARBA00022691"/>
    </source>
</evidence>
<dbReference type="HAMAP" id="MF_01007">
    <property type="entry name" value="16SrRNA_methyltr_H"/>
    <property type="match status" value="1"/>
</dbReference>
<evidence type="ECO:0000313" key="5">
    <source>
        <dbReference type="EMBL" id="VAW00568.1"/>
    </source>
</evidence>
<dbReference type="SUPFAM" id="SSF81799">
    <property type="entry name" value="Putative methyltransferase TM0872, insert domain"/>
    <property type="match status" value="1"/>
</dbReference>
<evidence type="ECO:0000256" key="1">
    <source>
        <dbReference type="ARBA" id="ARBA00010396"/>
    </source>
</evidence>
<dbReference type="SUPFAM" id="SSF53335">
    <property type="entry name" value="S-adenosyl-L-methionine-dependent methyltransferases"/>
    <property type="match status" value="1"/>
</dbReference>
<dbReference type="Gene3D" id="1.10.150.170">
    <property type="entry name" value="Putative methyltransferase TM0872, insert domain"/>
    <property type="match status" value="1"/>
</dbReference>
<dbReference type="GO" id="GO:0070475">
    <property type="term" value="P:rRNA base methylation"/>
    <property type="evidence" value="ECO:0007669"/>
    <property type="project" value="TreeGrafter"/>
</dbReference>
<dbReference type="PANTHER" id="PTHR11265:SF0">
    <property type="entry name" value="12S RRNA N4-METHYLCYTIDINE METHYLTRANSFERASE"/>
    <property type="match status" value="1"/>
</dbReference>
<organism evidence="5">
    <name type="scientific">hydrothermal vent metagenome</name>
    <dbReference type="NCBI Taxonomy" id="652676"/>
    <lineage>
        <taxon>unclassified sequences</taxon>
        <taxon>metagenomes</taxon>
        <taxon>ecological metagenomes</taxon>
    </lineage>
</organism>
<dbReference type="InterPro" id="IPR029063">
    <property type="entry name" value="SAM-dependent_MTases_sf"/>
</dbReference>
<proteinExistence type="inferred from homology"/>
<accession>A0A3B0S6K4</accession>
<reference evidence="5" key="1">
    <citation type="submission" date="2018-06" db="EMBL/GenBank/DDBJ databases">
        <authorList>
            <person name="Zhirakovskaya E."/>
        </authorList>
    </citation>
    <scope>NUCLEOTIDE SEQUENCE</scope>
</reference>
<dbReference type="Gene3D" id="3.40.50.150">
    <property type="entry name" value="Vaccinia Virus protein VP39"/>
    <property type="match status" value="1"/>
</dbReference>
<dbReference type="GO" id="GO:0005737">
    <property type="term" value="C:cytoplasm"/>
    <property type="evidence" value="ECO:0007669"/>
    <property type="project" value="TreeGrafter"/>
</dbReference>
<dbReference type="PIRSF" id="PIRSF004486">
    <property type="entry name" value="MraW"/>
    <property type="match status" value="1"/>
</dbReference>
<gene>
    <name evidence="5" type="ORF">MNBD_ALPHA08-1124</name>
</gene>
<dbReference type="PANTHER" id="PTHR11265">
    <property type="entry name" value="S-ADENOSYL-METHYLTRANSFERASE MRAW"/>
    <property type="match status" value="1"/>
</dbReference>
<name>A0A3B0S6K4_9ZZZZ</name>
<keyword evidence="3 5" id="KW-0808">Transferase</keyword>
<comment type="similarity">
    <text evidence="1">Belongs to the methyltransferase superfamily. RsmH family.</text>
</comment>
<dbReference type="EMBL" id="UOEC01000177">
    <property type="protein sequence ID" value="VAW00568.1"/>
    <property type="molecule type" value="Genomic_DNA"/>
</dbReference>